<feature type="transmembrane region" description="Helical" evidence="1">
    <location>
        <begin position="7"/>
        <end position="24"/>
    </location>
</feature>
<keyword evidence="2" id="KW-0378">Hydrolase</keyword>
<dbReference type="GO" id="GO:0006508">
    <property type="term" value="P:proteolysis"/>
    <property type="evidence" value="ECO:0007669"/>
    <property type="project" value="UniProtKB-KW"/>
</dbReference>
<name>A0A4U3AMQ6_9BACI</name>
<comment type="caution">
    <text evidence="2">The sequence shown here is derived from an EMBL/GenBank/DDBJ whole genome shotgun (WGS) entry which is preliminary data.</text>
</comment>
<reference evidence="2 3" key="1">
    <citation type="journal article" date="2019" name="Environ. Microbiol.">
        <title>An active ?-lactamase is a part of an orchestrated cell wall stress resistance network of Bacillus subtilis and related rhizosphere species.</title>
        <authorList>
            <person name="Bucher T."/>
            <person name="Keren-Paz A."/>
            <person name="Hausser J."/>
            <person name="Olender T."/>
            <person name="Cytryn E."/>
            <person name="Kolodkin-Gal I."/>
        </authorList>
    </citation>
    <scope>NUCLEOTIDE SEQUENCE [LARGE SCALE GENOMIC DNA]</scope>
    <source>
        <strain evidence="2 3">I5</strain>
    </source>
</reference>
<keyword evidence="1" id="KW-1133">Transmembrane helix</keyword>
<evidence type="ECO:0000256" key="1">
    <source>
        <dbReference type="SAM" id="Phobius"/>
    </source>
</evidence>
<dbReference type="EMBL" id="SZON01002042">
    <property type="protein sequence ID" value="TKI88851.1"/>
    <property type="molecule type" value="Genomic_DNA"/>
</dbReference>
<keyword evidence="1" id="KW-0472">Membrane</keyword>
<keyword evidence="1" id="KW-0812">Transmembrane</keyword>
<sequence>LCKKTKSIIPAMLFHIMNNMLAFLS</sequence>
<gene>
    <name evidence="2" type="ORF">FC699_27245</name>
</gene>
<keyword evidence="2" id="KW-0645">Protease</keyword>
<keyword evidence="2" id="KW-0482">Metalloprotease</keyword>
<feature type="non-terminal residue" evidence="2">
    <location>
        <position position="1"/>
    </location>
</feature>
<evidence type="ECO:0000313" key="2">
    <source>
        <dbReference type="EMBL" id="TKI88851.1"/>
    </source>
</evidence>
<accession>A0A4U3AMQ6</accession>
<dbReference type="Proteomes" id="UP000305222">
    <property type="component" value="Unassembled WGS sequence"/>
</dbReference>
<dbReference type="GO" id="GO:0008237">
    <property type="term" value="F:metallopeptidase activity"/>
    <property type="evidence" value="ECO:0007669"/>
    <property type="project" value="UniProtKB-KW"/>
</dbReference>
<proteinExistence type="predicted"/>
<dbReference type="AlphaFoldDB" id="A0A4U3AMQ6"/>
<protein>
    <submittedName>
        <fullName evidence="2">CPBP family intramembrane metalloprotease</fullName>
    </submittedName>
</protein>
<organism evidence="2 3">
    <name type="scientific">Bacillus wiedmannii</name>
    <dbReference type="NCBI Taxonomy" id="1890302"/>
    <lineage>
        <taxon>Bacteria</taxon>
        <taxon>Bacillati</taxon>
        <taxon>Bacillota</taxon>
        <taxon>Bacilli</taxon>
        <taxon>Bacillales</taxon>
        <taxon>Bacillaceae</taxon>
        <taxon>Bacillus</taxon>
        <taxon>Bacillus cereus group</taxon>
    </lineage>
</organism>
<evidence type="ECO:0000313" key="3">
    <source>
        <dbReference type="Proteomes" id="UP000305222"/>
    </source>
</evidence>